<reference evidence="5" key="1">
    <citation type="submission" date="2011-03" db="EMBL/GenBank/DDBJ databases">
        <title>Draft genome sequence of Brevundimonas diminuta.</title>
        <authorList>
            <person name="Brown P.J.B."/>
            <person name="Buechlein A."/>
            <person name="Hemmerich C."/>
            <person name="Brun Y.V."/>
        </authorList>
    </citation>
    <scope>NUCLEOTIDE SEQUENCE [LARGE SCALE GENOMIC DNA]</scope>
    <source>
        <strain evidence="5">C19</strain>
    </source>
</reference>
<dbReference type="InterPro" id="IPR002347">
    <property type="entry name" value="SDR_fam"/>
</dbReference>
<keyword evidence="2" id="KW-0560">Oxidoreductase</keyword>
<dbReference type="HOGENOM" id="CLU_010194_2_10_5"/>
<name>F4QRF5_9CAUL</name>
<dbReference type="eggNOG" id="COG1028">
    <property type="taxonomic scope" value="Bacteria"/>
</dbReference>
<evidence type="ECO:0000259" key="3">
    <source>
        <dbReference type="SMART" id="SM00822"/>
    </source>
</evidence>
<accession>F4QRF5</accession>
<dbReference type="AlphaFoldDB" id="F4QRF5"/>
<dbReference type="Pfam" id="PF00106">
    <property type="entry name" value="adh_short"/>
    <property type="match status" value="1"/>
</dbReference>
<keyword evidence="5" id="KW-1185">Reference proteome</keyword>
<dbReference type="OrthoDB" id="9790785at2"/>
<dbReference type="GO" id="GO:0016491">
    <property type="term" value="F:oxidoreductase activity"/>
    <property type="evidence" value="ECO:0007669"/>
    <property type="project" value="UniProtKB-KW"/>
</dbReference>
<dbReference type="InterPro" id="IPR057326">
    <property type="entry name" value="KR_dom"/>
</dbReference>
<dbReference type="STRING" id="715226.ABI_38260"/>
<dbReference type="InterPro" id="IPR036291">
    <property type="entry name" value="NAD(P)-bd_dom_sf"/>
</dbReference>
<dbReference type="RefSeq" id="WP_006274607.1">
    <property type="nucleotide sequence ID" value="NZ_GL883079.1"/>
</dbReference>
<gene>
    <name evidence="4" type="ORF">ABI_38260</name>
</gene>
<sequence length="245" mass="26214">MTDLSQQGRIALVTGASRGIGRACALGLAKAGAQVIACARSKAGLEELDDEIFAATGRHATLVPFDLSDGEAIDRLSAVILERFGRLDSVVHAAAVLGTLTPVTHHEPKDFDKVIAVNVTATWRLLRAIEPLMRLSPSGRLVVFTTGASVTKGRAFWGLYGATKAAVETLVRAWADELDITPIRAALLAPGAMRTRMRAVAYPGEDPMSLPHPSEIVPLLLELLEPTREPPAETVAFHREKAQTV</sequence>
<dbReference type="PANTHER" id="PTHR44196">
    <property type="entry name" value="DEHYDROGENASE/REDUCTASE SDR FAMILY MEMBER 7B"/>
    <property type="match status" value="1"/>
</dbReference>
<dbReference type="EMBL" id="GL883079">
    <property type="protein sequence ID" value="EGF90792.1"/>
    <property type="molecule type" value="Genomic_DNA"/>
</dbReference>
<evidence type="ECO:0000313" key="4">
    <source>
        <dbReference type="EMBL" id="EGF90792.1"/>
    </source>
</evidence>
<feature type="domain" description="Ketoreductase" evidence="3">
    <location>
        <begin position="9"/>
        <end position="186"/>
    </location>
</feature>
<evidence type="ECO:0000256" key="1">
    <source>
        <dbReference type="ARBA" id="ARBA00006484"/>
    </source>
</evidence>
<dbReference type="SMART" id="SM00822">
    <property type="entry name" value="PKS_KR"/>
    <property type="match status" value="1"/>
</dbReference>
<dbReference type="Gene3D" id="3.40.50.720">
    <property type="entry name" value="NAD(P)-binding Rossmann-like Domain"/>
    <property type="match status" value="1"/>
</dbReference>
<organism evidence="4 5">
    <name type="scientific">Asticcacaulis biprosthecium C19</name>
    <dbReference type="NCBI Taxonomy" id="715226"/>
    <lineage>
        <taxon>Bacteria</taxon>
        <taxon>Pseudomonadati</taxon>
        <taxon>Pseudomonadota</taxon>
        <taxon>Alphaproteobacteria</taxon>
        <taxon>Caulobacterales</taxon>
        <taxon>Caulobacteraceae</taxon>
        <taxon>Asticcacaulis</taxon>
    </lineage>
</organism>
<dbReference type="GO" id="GO:0016020">
    <property type="term" value="C:membrane"/>
    <property type="evidence" value="ECO:0007669"/>
    <property type="project" value="TreeGrafter"/>
</dbReference>
<protein>
    <submittedName>
        <fullName evidence="4">Short chain dehydrogenase family protein</fullName>
    </submittedName>
</protein>
<comment type="similarity">
    <text evidence="1">Belongs to the short-chain dehydrogenases/reductases (SDR) family.</text>
</comment>
<evidence type="ECO:0000313" key="5">
    <source>
        <dbReference type="Proteomes" id="UP000006512"/>
    </source>
</evidence>
<dbReference type="PANTHER" id="PTHR44196:SF4">
    <property type="entry name" value="SHORT CHAIN DEHYDROGENASE"/>
    <property type="match status" value="1"/>
</dbReference>
<dbReference type="Proteomes" id="UP000006512">
    <property type="component" value="Unassembled WGS sequence"/>
</dbReference>
<proteinExistence type="inferred from homology"/>
<evidence type="ECO:0000256" key="2">
    <source>
        <dbReference type="ARBA" id="ARBA00023002"/>
    </source>
</evidence>
<dbReference type="SUPFAM" id="SSF51735">
    <property type="entry name" value="NAD(P)-binding Rossmann-fold domains"/>
    <property type="match status" value="1"/>
</dbReference>
<dbReference type="PRINTS" id="PR00081">
    <property type="entry name" value="GDHRDH"/>
</dbReference>